<evidence type="ECO:0000313" key="3">
    <source>
        <dbReference type="EMBL" id="CBX27050.1"/>
    </source>
</evidence>
<sequence>MEIVMMGRAAYTGLFSSPKRADRRIAESAIDTVGIAHLKTRPYTRLSGGEGQLVMIARALAQNAPLVIMDEPTAHLDFKNELIVLETIARLVREKGISVVMATHFPNHAFFFENNVIPTVVAMLKDAGFIETGPPESVLQEDKIKALYSIQAGIITYNNGTGKPGKQVIPIRTIT</sequence>
<dbReference type="InterPro" id="IPR003439">
    <property type="entry name" value="ABC_transporter-like_ATP-bd"/>
</dbReference>
<accession>E1Y906</accession>
<keyword evidence="3" id="KW-0547">Nucleotide-binding</keyword>
<evidence type="ECO:0000259" key="2">
    <source>
        <dbReference type="Pfam" id="PF00005"/>
    </source>
</evidence>
<dbReference type="PANTHER" id="PTHR42734">
    <property type="entry name" value="METAL TRANSPORT SYSTEM ATP-BINDING PROTEIN TM_0124-RELATED"/>
    <property type="match status" value="1"/>
</dbReference>
<dbReference type="GO" id="GO:0016887">
    <property type="term" value="F:ATP hydrolysis activity"/>
    <property type="evidence" value="ECO:0007669"/>
    <property type="project" value="InterPro"/>
</dbReference>
<dbReference type="SUPFAM" id="SSF52540">
    <property type="entry name" value="P-loop containing nucleoside triphosphate hydrolases"/>
    <property type="match status" value="1"/>
</dbReference>
<gene>
    <name evidence="3" type="ORF">N47_A10790</name>
</gene>
<proteinExistence type="predicted"/>
<dbReference type="Gene3D" id="3.40.50.300">
    <property type="entry name" value="P-loop containing nucleotide triphosphate hydrolases"/>
    <property type="match status" value="1"/>
</dbReference>
<keyword evidence="3" id="KW-0067">ATP-binding</keyword>
<dbReference type="AlphaFoldDB" id="E1Y906"/>
<organism evidence="3">
    <name type="scientific">uncultured Desulfobacterium sp</name>
    <dbReference type="NCBI Taxonomy" id="201089"/>
    <lineage>
        <taxon>Bacteria</taxon>
        <taxon>Pseudomonadati</taxon>
        <taxon>Thermodesulfobacteriota</taxon>
        <taxon>Desulfobacteria</taxon>
        <taxon>Desulfobacterales</taxon>
        <taxon>Desulfobacteriaceae</taxon>
        <taxon>Desulfobacterium</taxon>
        <taxon>environmental samples</taxon>
    </lineage>
</organism>
<keyword evidence="1" id="KW-0813">Transport</keyword>
<evidence type="ECO:0000256" key="1">
    <source>
        <dbReference type="ARBA" id="ARBA00022448"/>
    </source>
</evidence>
<dbReference type="GO" id="GO:0005524">
    <property type="term" value="F:ATP binding"/>
    <property type="evidence" value="ECO:0007669"/>
    <property type="project" value="UniProtKB-KW"/>
</dbReference>
<protein>
    <submittedName>
        <fullName evidence="3">Uncharacterized ABC transporter ATP-binding protein HI1272</fullName>
    </submittedName>
</protein>
<dbReference type="EMBL" id="FR695864">
    <property type="protein sequence ID" value="CBX27050.1"/>
    <property type="molecule type" value="Genomic_DNA"/>
</dbReference>
<feature type="domain" description="ABC transporter" evidence="2">
    <location>
        <begin position="22"/>
        <end position="74"/>
    </location>
</feature>
<dbReference type="PANTHER" id="PTHR42734:SF19">
    <property type="entry name" value="IRON COMPOUNDS ABC TRANSPORTER, ATP-BINDING PROTEIN"/>
    <property type="match status" value="1"/>
</dbReference>
<dbReference type="InterPro" id="IPR050153">
    <property type="entry name" value="Metal_Ion_Import_ABC"/>
</dbReference>
<dbReference type="Pfam" id="PF00005">
    <property type="entry name" value="ABC_tran"/>
    <property type="match status" value="1"/>
</dbReference>
<reference evidence="3" key="1">
    <citation type="journal article" date="2011" name="Environ. Microbiol.">
        <title>Genomic insights into the metabolic potential of the polycyclic aromatic hydrocarbon degrading sulfate-reducing Deltaproteobacterium N47.</title>
        <authorList>
            <person name="Bergmann F."/>
            <person name="Selesi D."/>
            <person name="Weinmaier T."/>
            <person name="Tischler P."/>
            <person name="Rattei T."/>
            <person name="Meckenstock R.U."/>
        </authorList>
    </citation>
    <scope>NUCLEOTIDE SEQUENCE</scope>
</reference>
<dbReference type="InterPro" id="IPR027417">
    <property type="entry name" value="P-loop_NTPase"/>
</dbReference>
<name>E1Y906_9BACT</name>